<evidence type="ECO:0000256" key="4">
    <source>
        <dbReference type="ARBA" id="ARBA00039295"/>
    </source>
</evidence>
<dbReference type="AlphaFoldDB" id="V3ZK45"/>
<dbReference type="Gene3D" id="2.120.10.80">
    <property type="entry name" value="Kelch-type beta propeller"/>
    <property type="match status" value="2"/>
</dbReference>
<dbReference type="SUPFAM" id="SSF117281">
    <property type="entry name" value="Kelch motif"/>
    <property type="match status" value="1"/>
</dbReference>
<evidence type="ECO:0000256" key="3">
    <source>
        <dbReference type="ARBA" id="ARBA00037224"/>
    </source>
</evidence>
<dbReference type="GeneID" id="20232042"/>
<dbReference type="InterPro" id="IPR015915">
    <property type="entry name" value="Kelch-typ_b-propeller"/>
</dbReference>
<evidence type="ECO:0000313" key="7">
    <source>
        <dbReference type="Proteomes" id="UP000030746"/>
    </source>
</evidence>
<dbReference type="OMA" id="CTPGSIW"/>
<keyword evidence="2" id="KW-0677">Repeat</keyword>
<reference evidence="6 7" key="1">
    <citation type="journal article" date="2013" name="Nature">
        <title>Insights into bilaterian evolution from three spiralian genomes.</title>
        <authorList>
            <person name="Simakov O."/>
            <person name="Marletaz F."/>
            <person name="Cho S.J."/>
            <person name="Edsinger-Gonzales E."/>
            <person name="Havlak P."/>
            <person name="Hellsten U."/>
            <person name="Kuo D.H."/>
            <person name="Larsson T."/>
            <person name="Lv J."/>
            <person name="Arendt D."/>
            <person name="Savage R."/>
            <person name="Osoegawa K."/>
            <person name="de Jong P."/>
            <person name="Grimwood J."/>
            <person name="Chapman J.A."/>
            <person name="Shapiro H."/>
            <person name="Aerts A."/>
            <person name="Otillar R.P."/>
            <person name="Terry A.Y."/>
            <person name="Boore J.L."/>
            <person name="Grigoriev I.V."/>
            <person name="Lindberg D.R."/>
            <person name="Seaver E.C."/>
            <person name="Weisblat D.A."/>
            <person name="Putnam N.H."/>
            <person name="Rokhsar D.S."/>
        </authorList>
    </citation>
    <scope>NUCLEOTIDE SEQUENCE [LARGE SCALE GENOMIC DNA]</scope>
</reference>
<evidence type="ECO:0000313" key="6">
    <source>
        <dbReference type="EMBL" id="ESO91673.1"/>
    </source>
</evidence>
<sequence>MELHPILELDTKPNDNLWYVVSALGDSPSMRVGHTCTFVKNISGGQGRVYVIGGANPSGSFGEVYILDLETLTWDTLDTPGFKARYEHVAFIPKSYPDKIYIFGGADQTGNLNDVQILDLVSNDWSTMTVQGTPPSPRTHHTTAVVGNKLVVYSGGHSGAEPVGDRKVHILDVTTCTWSAPSFNGEPPKPRHGHLMLAVGKKVYVHGGMASSTFYDDLHVLDFEKGAWSSIKKKKTSPSARAAHGGVVSGTDIYTFGGMNKDGALDELYKLDTITNTWCQLKLDGPPPASRLDFGICVIEIERDLADVENTAITSEGENTKESVEKVQPPNGTENGPQPEMKTYKLCFINGGMDTQGEIFDDSLGFCLPIS</sequence>
<dbReference type="PANTHER" id="PTHR46647">
    <property type="entry name" value="RAB9 EFFECTOR PROTEIN WITH KELCH MOTIFS"/>
    <property type="match status" value="1"/>
</dbReference>
<dbReference type="HOGENOM" id="CLU_045313_0_0_1"/>
<dbReference type="RefSeq" id="XP_009057728.1">
    <property type="nucleotide sequence ID" value="XM_009059480.1"/>
</dbReference>
<dbReference type="Pfam" id="PF24681">
    <property type="entry name" value="Kelch_KLHDC2_KLHL20_DRC7"/>
    <property type="match status" value="1"/>
</dbReference>
<evidence type="ECO:0000256" key="5">
    <source>
        <dbReference type="SAM" id="MobiDB-lite"/>
    </source>
</evidence>
<dbReference type="KEGG" id="lgi:LOTGIDRAFT_121915"/>
<feature type="region of interest" description="Disordered" evidence="5">
    <location>
        <begin position="313"/>
        <end position="339"/>
    </location>
</feature>
<comment type="function">
    <text evidence="3">Rab9 effector required for endosome to trans-Golgi network (TGN) transport.</text>
</comment>
<evidence type="ECO:0000256" key="1">
    <source>
        <dbReference type="ARBA" id="ARBA00022441"/>
    </source>
</evidence>
<protein>
    <recommendedName>
        <fullName evidence="4">Rab9 effector protein with kelch motifs</fullName>
    </recommendedName>
</protein>
<name>V3ZK45_LOTGI</name>
<keyword evidence="1" id="KW-0880">Kelch repeat</keyword>
<organism evidence="6 7">
    <name type="scientific">Lottia gigantea</name>
    <name type="common">Giant owl limpet</name>
    <dbReference type="NCBI Taxonomy" id="225164"/>
    <lineage>
        <taxon>Eukaryota</taxon>
        <taxon>Metazoa</taxon>
        <taxon>Spiralia</taxon>
        <taxon>Lophotrochozoa</taxon>
        <taxon>Mollusca</taxon>
        <taxon>Gastropoda</taxon>
        <taxon>Patellogastropoda</taxon>
        <taxon>Lottioidea</taxon>
        <taxon>Lottiidae</taxon>
        <taxon>Lottia</taxon>
    </lineage>
</organism>
<dbReference type="InterPro" id="IPR052124">
    <property type="entry name" value="Rab9_kelch_effector"/>
</dbReference>
<dbReference type="STRING" id="225164.V3ZK45"/>
<proteinExistence type="predicted"/>
<dbReference type="Proteomes" id="UP000030746">
    <property type="component" value="Unassembled WGS sequence"/>
</dbReference>
<dbReference type="PANTHER" id="PTHR46647:SF1">
    <property type="entry name" value="RAB9 EFFECTOR PROTEIN WITH KELCH MOTIFS"/>
    <property type="match status" value="1"/>
</dbReference>
<keyword evidence="7" id="KW-1185">Reference proteome</keyword>
<dbReference type="OrthoDB" id="10251809at2759"/>
<gene>
    <name evidence="6" type="ORF">LOTGIDRAFT_121915</name>
</gene>
<dbReference type="EMBL" id="KB202237">
    <property type="protein sequence ID" value="ESO91673.1"/>
    <property type="molecule type" value="Genomic_DNA"/>
</dbReference>
<dbReference type="SMART" id="SM00612">
    <property type="entry name" value="Kelch"/>
    <property type="match status" value="4"/>
</dbReference>
<evidence type="ECO:0000256" key="2">
    <source>
        <dbReference type="ARBA" id="ARBA00022737"/>
    </source>
</evidence>
<dbReference type="CTD" id="20232042"/>
<dbReference type="InterPro" id="IPR006652">
    <property type="entry name" value="Kelch_1"/>
</dbReference>
<accession>V3ZK45</accession>